<protein>
    <submittedName>
        <fullName evidence="1">Uncharacterized protein</fullName>
    </submittedName>
</protein>
<dbReference type="Proteomes" id="UP001055811">
    <property type="component" value="Linkage Group LG05"/>
</dbReference>
<accession>A0ACB9CXC0</accession>
<organism evidence="1 2">
    <name type="scientific">Cichorium intybus</name>
    <name type="common">Chicory</name>
    <dbReference type="NCBI Taxonomy" id="13427"/>
    <lineage>
        <taxon>Eukaryota</taxon>
        <taxon>Viridiplantae</taxon>
        <taxon>Streptophyta</taxon>
        <taxon>Embryophyta</taxon>
        <taxon>Tracheophyta</taxon>
        <taxon>Spermatophyta</taxon>
        <taxon>Magnoliopsida</taxon>
        <taxon>eudicotyledons</taxon>
        <taxon>Gunneridae</taxon>
        <taxon>Pentapetalae</taxon>
        <taxon>asterids</taxon>
        <taxon>campanulids</taxon>
        <taxon>Asterales</taxon>
        <taxon>Asteraceae</taxon>
        <taxon>Cichorioideae</taxon>
        <taxon>Cichorieae</taxon>
        <taxon>Cichoriinae</taxon>
        <taxon>Cichorium</taxon>
    </lineage>
</organism>
<dbReference type="EMBL" id="CM042013">
    <property type="protein sequence ID" value="KAI3738982.1"/>
    <property type="molecule type" value="Genomic_DNA"/>
</dbReference>
<gene>
    <name evidence="1" type="ORF">L2E82_29307</name>
</gene>
<comment type="caution">
    <text evidence="1">The sequence shown here is derived from an EMBL/GenBank/DDBJ whole genome shotgun (WGS) entry which is preliminary data.</text>
</comment>
<proteinExistence type="predicted"/>
<sequence>MDRRSWLWRKKSSERSPGETESSVGSISSHSERFSDDQVYLNQNFQSLEIGSKSEPRQIENNHGVKTLSEKLEEALVIINAKEELVKQHAKVAEEAVSGWEKAEREVTSLRQQVEVLTKKNSTLEDRIVQLDGALKECLRQLRQTREEKDQIAHEALEKKNSETESCSTSIDIDLLHKLEITEKENSDLKLELSSMAEELEIRLIERELSNEAAEHASKQLLDSVKKVAKLEAECHRLKFSLQKGNDHQSKEFKNPSIKERKRMDSFVEIDLMDDFLEMERLVGLPENSEVEERFEKEHENEIKSLKKRLEEAELKLVELEKELNASRNRLEEAESKLNDRENELKASRNHIEKTESKLVEKEKELNPLRKRLEEAESKLAEHASELKASRKRLKEAESKLSQRENELVASRYRHQEAESKSAELETMLAGRENELKVSRKRLKETESKLGDRENEINSSTYWLEETETKLAERENELKSLRYRLEETESKLSETKRRLEMAESGLEDTYMKKQEAELQCKTLESELEILHVNLDKERDLSGKTEAKCRELENEVSRLQDKIQGTKSVNRGQDLRFPRAKQEKELAMAGSKFAACQKTIDSLTRQLKTLATLDDFLIDTNDL</sequence>
<evidence type="ECO:0000313" key="1">
    <source>
        <dbReference type="EMBL" id="KAI3738982.1"/>
    </source>
</evidence>
<name>A0ACB9CXC0_CICIN</name>
<keyword evidence="2" id="KW-1185">Reference proteome</keyword>
<reference evidence="2" key="1">
    <citation type="journal article" date="2022" name="Mol. Ecol. Resour.">
        <title>The genomes of chicory, endive, great burdock and yacon provide insights into Asteraceae palaeo-polyploidization history and plant inulin production.</title>
        <authorList>
            <person name="Fan W."/>
            <person name="Wang S."/>
            <person name="Wang H."/>
            <person name="Wang A."/>
            <person name="Jiang F."/>
            <person name="Liu H."/>
            <person name="Zhao H."/>
            <person name="Xu D."/>
            <person name="Zhang Y."/>
        </authorList>
    </citation>
    <scope>NUCLEOTIDE SEQUENCE [LARGE SCALE GENOMIC DNA]</scope>
    <source>
        <strain evidence="2">cv. Punajuju</strain>
    </source>
</reference>
<reference evidence="1 2" key="2">
    <citation type="journal article" date="2022" name="Mol. Ecol. Resour.">
        <title>The genomes of chicory, endive, great burdock and yacon provide insights into Asteraceae paleo-polyploidization history and plant inulin production.</title>
        <authorList>
            <person name="Fan W."/>
            <person name="Wang S."/>
            <person name="Wang H."/>
            <person name="Wang A."/>
            <person name="Jiang F."/>
            <person name="Liu H."/>
            <person name="Zhao H."/>
            <person name="Xu D."/>
            <person name="Zhang Y."/>
        </authorList>
    </citation>
    <scope>NUCLEOTIDE SEQUENCE [LARGE SCALE GENOMIC DNA]</scope>
    <source>
        <strain evidence="2">cv. Punajuju</strain>
        <tissue evidence="1">Leaves</tissue>
    </source>
</reference>
<evidence type="ECO:0000313" key="2">
    <source>
        <dbReference type="Proteomes" id="UP001055811"/>
    </source>
</evidence>